<sequence length="559" mass="60054">MDQEEGVEVPHLARPPRRHGAGAEPARDPAKRGLLAAGILSRRSGNANAPARAADAAGGRDGVVAPQDGHVPPPPAGPPPSGRGGYYTRPPPRRRHLPSPSDAVQYLREFRHTPCLMAPAALAVLLAVALTSLVGLALALPRFVLGLLLGPLVRRSYWLVEFVYRHRLAGWGHVRLMEIAGRSAKKKGGGGSKKEGGKPSGHSATVDQRVEVVPGRVYVHPVPQFVDNLAYLVVCLPPPDTRHLPITAVLVDCGDHASALEHAGAVYRRHYEKEHPRDDGRGRGRDRAVRDALHAPAPRPHRGGEGDGPRADEGEGRGGIRRRNHRGLRRKRGRSRRGRRLRLQAGERCRGRRGHRGGAGVQPLFERWVLRAPPVRVVGGGERNDMNEVVSVEAVACPGHTRGSLVYALRDRPAPGRRRRRRGRREREEGEEVEEAVGEAGPARPACRVVAPVHGRRGLHRRVRRAVRGRPREDVRRLPEEPGALGGSTGGAGSVPAPGRCRPSGASPRSSSGPTVPGATGPPRPIRTAAERRPGAARSSTPGTSTRRTASSGSSTPER</sequence>
<feature type="region of interest" description="Disordered" evidence="1">
    <location>
        <begin position="292"/>
        <end position="358"/>
    </location>
</feature>
<feature type="compositionally biased region" description="Basic and acidic residues" evidence="1">
    <location>
        <begin position="470"/>
        <end position="480"/>
    </location>
</feature>
<feature type="region of interest" description="Disordered" evidence="1">
    <location>
        <begin position="411"/>
        <end position="443"/>
    </location>
</feature>
<dbReference type="OrthoDB" id="40132at2759"/>
<comment type="caution">
    <text evidence="3">The sequence shown here is derived from an EMBL/GenBank/DDBJ whole genome shotgun (WGS) entry which is preliminary data.</text>
</comment>
<feature type="compositionally biased region" description="Low complexity" evidence="1">
    <location>
        <begin position="536"/>
        <end position="559"/>
    </location>
</feature>
<evidence type="ECO:0000256" key="1">
    <source>
        <dbReference type="SAM" id="MobiDB-lite"/>
    </source>
</evidence>
<keyword evidence="2" id="KW-0472">Membrane</keyword>
<accession>K0TL06</accession>
<evidence type="ECO:0008006" key="5">
    <source>
        <dbReference type="Google" id="ProtNLM"/>
    </source>
</evidence>
<feature type="compositionally biased region" description="Basic residues" evidence="1">
    <location>
        <begin position="415"/>
        <end position="424"/>
    </location>
</feature>
<keyword evidence="2" id="KW-0812">Transmembrane</keyword>
<feature type="compositionally biased region" description="Low complexity" evidence="1">
    <location>
        <begin position="41"/>
        <end position="70"/>
    </location>
</feature>
<evidence type="ECO:0000313" key="4">
    <source>
        <dbReference type="Proteomes" id="UP000266841"/>
    </source>
</evidence>
<feature type="compositionally biased region" description="Pro residues" evidence="1">
    <location>
        <begin position="71"/>
        <end position="81"/>
    </location>
</feature>
<reference evidence="3 4" key="1">
    <citation type="journal article" date="2012" name="Genome Biol.">
        <title>Genome and low-iron response of an oceanic diatom adapted to chronic iron limitation.</title>
        <authorList>
            <person name="Lommer M."/>
            <person name="Specht M."/>
            <person name="Roy A.S."/>
            <person name="Kraemer L."/>
            <person name="Andreson R."/>
            <person name="Gutowska M.A."/>
            <person name="Wolf J."/>
            <person name="Bergner S.V."/>
            <person name="Schilhabel M.B."/>
            <person name="Klostermeier U.C."/>
            <person name="Beiko R.G."/>
            <person name="Rosenstiel P."/>
            <person name="Hippler M."/>
            <person name="Laroche J."/>
        </authorList>
    </citation>
    <scope>NUCLEOTIDE SEQUENCE [LARGE SCALE GENOMIC DNA]</scope>
    <source>
        <strain evidence="3 4">CCMP1005</strain>
    </source>
</reference>
<evidence type="ECO:0000256" key="2">
    <source>
        <dbReference type="SAM" id="Phobius"/>
    </source>
</evidence>
<dbReference type="Proteomes" id="UP000266841">
    <property type="component" value="Unassembled WGS sequence"/>
</dbReference>
<feature type="compositionally biased region" description="Basic residues" evidence="1">
    <location>
        <begin position="319"/>
        <end position="342"/>
    </location>
</feature>
<keyword evidence="2" id="KW-1133">Transmembrane helix</keyword>
<name>K0TL06_THAOC</name>
<feature type="compositionally biased region" description="Basic and acidic residues" evidence="1">
    <location>
        <begin position="302"/>
        <end position="318"/>
    </location>
</feature>
<dbReference type="eggNOG" id="KOG0813">
    <property type="taxonomic scope" value="Eukaryota"/>
</dbReference>
<organism evidence="3 4">
    <name type="scientific">Thalassiosira oceanica</name>
    <name type="common">Marine diatom</name>
    <dbReference type="NCBI Taxonomy" id="159749"/>
    <lineage>
        <taxon>Eukaryota</taxon>
        <taxon>Sar</taxon>
        <taxon>Stramenopiles</taxon>
        <taxon>Ochrophyta</taxon>
        <taxon>Bacillariophyta</taxon>
        <taxon>Coscinodiscophyceae</taxon>
        <taxon>Thalassiosirophycidae</taxon>
        <taxon>Thalassiosirales</taxon>
        <taxon>Thalassiosiraceae</taxon>
        <taxon>Thalassiosira</taxon>
    </lineage>
</organism>
<feature type="compositionally biased region" description="Low complexity" evidence="1">
    <location>
        <begin position="494"/>
        <end position="514"/>
    </location>
</feature>
<dbReference type="AlphaFoldDB" id="K0TL06"/>
<feature type="region of interest" description="Disordered" evidence="1">
    <location>
        <begin position="1"/>
        <end position="99"/>
    </location>
</feature>
<evidence type="ECO:0000313" key="3">
    <source>
        <dbReference type="EMBL" id="EJK74906.1"/>
    </source>
</evidence>
<gene>
    <name evidence="3" type="ORF">THAOC_03388</name>
</gene>
<feature type="non-terminal residue" evidence="3">
    <location>
        <position position="559"/>
    </location>
</feature>
<feature type="compositionally biased region" description="Basic and acidic residues" evidence="1">
    <location>
        <begin position="269"/>
        <end position="287"/>
    </location>
</feature>
<feature type="compositionally biased region" description="Basic residues" evidence="1">
    <location>
        <begin position="459"/>
        <end position="469"/>
    </location>
</feature>
<feature type="region of interest" description="Disordered" evidence="1">
    <location>
        <begin position="183"/>
        <end position="206"/>
    </location>
</feature>
<feature type="region of interest" description="Disordered" evidence="1">
    <location>
        <begin position="268"/>
        <end position="287"/>
    </location>
</feature>
<dbReference type="EMBL" id="AGNL01003265">
    <property type="protein sequence ID" value="EJK74906.1"/>
    <property type="molecule type" value="Genomic_DNA"/>
</dbReference>
<proteinExistence type="predicted"/>
<feature type="transmembrane region" description="Helical" evidence="2">
    <location>
        <begin position="116"/>
        <end position="140"/>
    </location>
</feature>
<feature type="region of interest" description="Disordered" evidence="1">
    <location>
        <begin position="459"/>
        <end position="559"/>
    </location>
</feature>
<keyword evidence="4" id="KW-1185">Reference proteome</keyword>
<protein>
    <recommendedName>
        <fullName evidence="5">Metallo-beta-lactamase domain-containing protein</fullName>
    </recommendedName>
</protein>
<feature type="compositionally biased region" description="Gly residues" evidence="1">
    <location>
        <begin position="484"/>
        <end position="493"/>
    </location>
</feature>